<gene>
    <name evidence="3" type="ORF">GTA51_01670</name>
</gene>
<dbReference type="Gene3D" id="2.30.30.90">
    <property type="match status" value="1"/>
</dbReference>
<dbReference type="EMBL" id="WVUD01000002">
    <property type="protein sequence ID" value="MYL81845.1"/>
    <property type="molecule type" value="Genomic_DNA"/>
</dbReference>
<dbReference type="SMART" id="SM00899">
    <property type="entry name" value="FeoA"/>
    <property type="match status" value="1"/>
</dbReference>
<evidence type="ECO:0000256" key="1">
    <source>
        <dbReference type="ARBA" id="ARBA00023004"/>
    </source>
</evidence>
<dbReference type="GO" id="GO:0046914">
    <property type="term" value="F:transition metal ion binding"/>
    <property type="evidence" value="ECO:0007669"/>
    <property type="project" value="InterPro"/>
</dbReference>
<dbReference type="Proteomes" id="UP000482487">
    <property type="component" value="Unassembled WGS sequence"/>
</dbReference>
<dbReference type="InterPro" id="IPR052713">
    <property type="entry name" value="FeoA"/>
</dbReference>
<dbReference type="InterPro" id="IPR038157">
    <property type="entry name" value="FeoA_core_dom"/>
</dbReference>
<name>A0A7C9IJ03_9BACT</name>
<reference evidence="3 4" key="1">
    <citation type="submission" date="2020-01" db="EMBL/GenBank/DDBJ databases">
        <title>Genome sequence of Desulfovibrio aerotolerans DSM 16695(T).</title>
        <authorList>
            <person name="Karnachuk O."/>
            <person name="Avakyan M."/>
            <person name="Mardanov A."/>
            <person name="Kadnikov V."/>
            <person name="Ravin N."/>
        </authorList>
    </citation>
    <scope>NUCLEOTIDE SEQUENCE [LARGE SCALE GENOMIC DNA]</scope>
    <source>
        <strain evidence="3 4">DSM 16695</strain>
    </source>
</reference>
<dbReference type="OrthoDB" id="9811076at2"/>
<dbReference type="PANTHER" id="PTHR42954">
    <property type="entry name" value="FE(2+) TRANSPORT PROTEIN A"/>
    <property type="match status" value="1"/>
</dbReference>
<evidence type="ECO:0000313" key="3">
    <source>
        <dbReference type="EMBL" id="MYL81845.1"/>
    </source>
</evidence>
<keyword evidence="4" id="KW-1185">Reference proteome</keyword>
<evidence type="ECO:0000259" key="2">
    <source>
        <dbReference type="SMART" id="SM00899"/>
    </source>
</evidence>
<evidence type="ECO:0000313" key="4">
    <source>
        <dbReference type="Proteomes" id="UP000482487"/>
    </source>
</evidence>
<dbReference type="RefSeq" id="WP_160958140.1">
    <property type="nucleotide sequence ID" value="NZ_WVUD01000002.1"/>
</dbReference>
<dbReference type="InterPro" id="IPR008988">
    <property type="entry name" value="Transcriptional_repressor_C"/>
</dbReference>
<proteinExistence type="predicted"/>
<dbReference type="AlphaFoldDB" id="A0A7C9IJ03"/>
<keyword evidence="1" id="KW-0408">Iron</keyword>
<feature type="domain" description="Ferrous iron transporter FeoA-like" evidence="2">
    <location>
        <begin position="10"/>
        <end position="82"/>
    </location>
</feature>
<dbReference type="Pfam" id="PF04023">
    <property type="entry name" value="FeoA"/>
    <property type="match status" value="1"/>
</dbReference>
<accession>A0A7C9IJ03</accession>
<dbReference type="PANTHER" id="PTHR42954:SF2">
    <property type="entry name" value="FE(2+) TRANSPORT PROTEIN A"/>
    <property type="match status" value="1"/>
</dbReference>
<dbReference type="SUPFAM" id="SSF50037">
    <property type="entry name" value="C-terminal domain of transcriptional repressors"/>
    <property type="match status" value="1"/>
</dbReference>
<comment type="caution">
    <text evidence="3">The sequence shown here is derived from an EMBL/GenBank/DDBJ whole genome shotgun (WGS) entry which is preliminary data.</text>
</comment>
<dbReference type="InterPro" id="IPR007167">
    <property type="entry name" value="Fe-transptr_FeoA-like"/>
</dbReference>
<sequence>MDEDATKDRTHLGAIAPGERCTVARVGCDGCLGQRLGDLGLVPGEEVMVVRNAPLRDPIEIKVSGFLVSLRRCEASLVEVVAR</sequence>
<organism evidence="3 4">
    <name type="scientific">Solidesulfovibrio aerotolerans</name>
    <dbReference type="NCBI Taxonomy" id="295255"/>
    <lineage>
        <taxon>Bacteria</taxon>
        <taxon>Pseudomonadati</taxon>
        <taxon>Thermodesulfobacteriota</taxon>
        <taxon>Desulfovibrionia</taxon>
        <taxon>Desulfovibrionales</taxon>
        <taxon>Desulfovibrionaceae</taxon>
        <taxon>Solidesulfovibrio</taxon>
    </lineage>
</organism>
<protein>
    <submittedName>
        <fullName evidence="3">Iron transporter FeoA</fullName>
    </submittedName>
</protein>